<dbReference type="Pfam" id="PF00356">
    <property type="entry name" value="LacI"/>
    <property type="match status" value="1"/>
</dbReference>
<evidence type="ECO:0000256" key="2">
    <source>
        <dbReference type="ARBA" id="ARBA00023125"/>
    </source>
</evidence>
<dbReference type="SUPFAM" id="SSF47413">
    <property type="entry name" value="lambda repressor-like DNA-binding domains"/>
    <property type="match status" value="1"/>
</dbReference>
<dbReference type="PROSITE" id="PS50932">
    <property type="entry name" value="HTH_LACI_2"/>
    <property type="match status" value="1"/>
</dbReference>
<feature type="domain" description="HTH lacI-type" evidence="4">
    <location>
        <begin position="2"/>
        <end position="56"/>
    </location>
</feature>
<dbReference type="Gene3D" id="3.40.50.2300">
    <property type="match status" value="2"/>
</dbReference>
<keyword evidence="2 5" id="KW-0238">DNA-binding</keyword>
<dbReference type="CDD" id="cd06288">
    <property type="entry name" value="PBP1_sucrose_transcription_regulator"/>
    <property type="match status" value="1"/>
</dbReference>
<keyword evidence="3" id="KW-0804">Transcription</keyword>
<proteinExistence type="predicted"/>
<reference evidence="5 6" key="1">
    <citation type="submission" date="2024-03" db="EMBL/GenBank/DDBJ databases">
        <title>Human intestinal bacterial collection.</title>
        <authorList>
            <person name="Pauvert C."/>
            <person name="Hitch T.C.A."/>
            <person name="Clavel T."/>
        </authorList>
    </citation>
    <scope>NUCLEOTIDE SEQUENCE [LARGE SCALE GENOMIC DNA]</scope>
    <source>
        <strain evidence="5 6">CLA-AA-H192</strain>
    </source>
</reference>
<keyword evidence="1" id="KW-0805">Transcription regulation</keyword>
<dbReference type="InterPro" id="IPR028082">
    <property type="entry name" value="Peripla_BP_I"/>
</dbReference>
<evidence type="ECO:0000256" key="3">
    <source>
        <dbReference type="ARBA" id="ARBA00023163"/>
    </source>
</evidence>
<gene>
    <name evidence="5" type="ORF">WMO66_04970</name>
</gene>
<sequence>MATIREISDRAGVSIATVSKVLNNKSGVKQETADRILQIADQLNYRPNLNARSLKLGDARTIGIITEDLTVFNTPEIVDGVASVCETLNYHYILSNLRFNKRYHDNPWDYPESNVLVRSAVNDLLSKQVAGIIYIGCHSHLVASLKAHAHIPFVCVYCTCEDQDVPCVGYDDRLAAYEATGTLLEHTSEHIGMITGPIHSVHTLRRANGFLQALHDHGVAYDSSLVRASDWDRDSGYRLGGELIRAGAKAIFAQNDLVGTGVIDWCNQNGIEVGRDIFLIGYDNREISSVCRPSLSTVALPLFQMGQSAGHTLLDMLSGKHPAQKDIMLECTIIKRESTGG</sequence>
<organism evidence="5 6">
    <name type="scientific">Faecousia intestinalis</name>
    <dbReference type="NCBI Taxonomy" id="3133167"/>
    <lineage>
        <taxon>Bacteria</taxon>
        <taxon>Bacillati</taxon>
        <taxon>Bacillota</taxon>
        <taxon>Clostridia</taxon>
        <taxon>Eubacteriales</taxon>
        <taxon>Oscillospiraceae</taxon>
        <taxon>Faecousia</taxon>
    </lineage>
</organism>
<dbReference type="CDD" id="cd01392">
    <property type="entry name" value="HTH_LacI"/>
    <property type="match status" value="1"/>
</dbReference>
<dbReference type="EMBL" id="JBBMFF010000174">
    <property type="protein sequence ID" value="MEQ2510603.1"/>
    <property type="molecule type" value="Genomic_DNA"/>
</dbReference>
<dbReference type="GO" id="GO:0003677">
    <property type="term" value="F:DNA binding"/>
    <property type="evidence" value="ECO:0007669"/>
    <property type="project" value="UniProtKB-KW"/>
</dbReference>
<dbReference type="InterPro" id="IPR046335">
    <property type="entry name" value="LacI/GalR-like_sensor"/>
</dbReference>
<dbReference type="Gene3D" id="1.10.260.40">
    <property type="entry name" value="lambda repressor-like DNA-binding domains"/>
    <property type="match status" value="1"/>
</dbReference>
<dbReference type="InterPro" id="IPR010982">
    <property type="entry name" value="Lambda_DNA-bd_dom_sf"/>
</dbReference>
<dbReference type="InterPro" id="IPR000843">
    <property type="entry name" value="HTH_LacI"/>
</dbReference>
<dbReference type="SUPFAM" id="SSF53822">
    <property type="entry name" value="Periplasmic binding protein-like I"/>
    <property type="match status" value="1"/>
</dbReference>
<accession>A0ABV1G5Q8</accession>
<dbReference type="PANTHER" id="PTHR30146">
    <property type="entry name" value="LACI-RELATED TRANSCRIPTIONAL REPRESSOR"/>
    <property type="match status" value="1"/>
</dbReference>
<keyword evidence="6" id="KW-1185">Reference proteome</keyword>
<name>A0ABV1G5Q8_9FIRM</name>
<evidence type="ECO:0000259" key="4">
    <source>
        <dbReference type="PROSITE" id="PS50932"/>
    </source>
</evidence>
<comment type="caution">
    <text evidence="5">The sequence shown here is derived from an EMBL/GenBank/DDBJ whole genome shotgun (WGS) entry which is preliminary data.</text>
</comment>
<dbReference type="SMART" id="SM00354">
    <property type="entry name" value="HTH_LACI"/>
    <property type="match status" value="1"/>
</dbReference>
<dbReference type="PANTHER" id="PTHR30146:SF109">
    <property type="entry name" value="HTH-TYPE TRANSCRIPTIONAL REGULATOR GALS"/>
    <property type="match status" value="1"/>
</dbReference>
<dbReference type="RefSeq" id="WP_349135281.1">
    <property type="nucleotide sequence ID" value="NZ_JBBMFF010000174.1"/>
</dbReference>
<dbReference type="Proteomes" id="UP001491552">
    <property type="component" value="Unassembled WGS sequence"/>
</dbReference>
<dbReference type="Pfam" id="PF13377">
    <property type="entry name" value="Peripla_BP_3"/>
    <property type="match status" value="1"/>
</dbReference>
<evidence type="ECO:0000313" key="5">
    <source>
        <dbReference type="EMBL" id="MEQ2510603.1"/>
    </source>
</evidence>
<evidence type="ECO:0000256" key="1">
    <source>
        <dbReference type="ARBA" id="ARBA00023015"/>
    </source>
</evidence>
<protein>
    <submittedName>
        <fullName evidence="5">LacI family DNA-binding transcriptional regulator</fullName>
    </submittedName>
</protein>
<evidence type="ECO:0000313" key="6">
    <source>
        <dbReference type="Proteomes" id="UP001491552"/>
    </source>
</evidence>